<evidence type="ECO:0000313" key="1">
    <source>
        <dbReference type="EMBL" id="CAB5225863.1"/>
    </source>
</evidence>
<sequence length="123" mass="14248">MFIVLPIKALQNSPYTLHHLQSKPNSPDADHALLNIGTVLTRRVSDYNWYREWSWRESNPRLTNFQIQINELCMGDLQDSNLRHSENLDVTDALPTELKSQIARLSELSSTYRVRYLDQSSCG</sequence>
<organism evidence="1">
    <name type="scientific">uncultured Caudovirales phage</name>
    <dbReference type="NCBI Taxonomy" id="2100421"/>
    <lineage>
        <taxon>Viruses</taxon>
        <taxon>Duplodnaviria</taxon>
        <taxon>Heunggongvirae</taxon>
        <taxon>Uroviricota</taxon>
        <taxon>Caudoviricetes</taxon>
        <taxon>Peduoviridae</taxon>
        <taxon>Maltschvirus</taxon>
        <taxon>Maltschvirus maltsch</taxon>
    </lineage>
</organism>
<name>A0A6J7X874_9CAUD</name>
<gene>
    <name evidence="1" type="ORF">UFOVP756_13</name>
</gene>
<accession>A0A6J7X874</accession>
<dbReference type="EMBL" id="LR798354">
    <property type="protein sequence ID" value="CAB5225863.1"/>
    <property type="molecule type" value="Genomic_DNA"/>
</dbReference>
<reference evidence="1" key="1">
    <citation type="submission" date="2020-05" db="EMBL/GenBank/DDBJ databases">
        <authorList>
            <person name="Chiriac C."/>
            <person name="Salcher M."/>
            <person name="Ghai R."/>
            <person name="Kavagutti S V."/>
        </authorList>
    </citation>
    <scope>NUCLEOTIDE SEQUENCE</scope>
</reference>
<protein>
    <submittedName>
        <fullName evidence="1">Uncharacterized protein</fullName>
    </submittedName>
</protein>
<proteinExistence type="predicted"/>